<name>A0A1I4BPT2_9ACTN</name>
<evidence type="ECO:0000256" key="1">
    <source>
        <dbReference type="SAM" id="MobiDB-lite"/>
    </source>
</evidence>
<feature type="region of interest" description="Disordered" evidence="1">
    <location>
        <begin position="1"/>
        <end position="48"/>
    </location>
</feature>
<evidence type="ECO:0000313" key="2">
    <source>
        <dbReference type="EMBL" id="SFK70420.1"/>
    </source>
</evidence>
<accession>A0A1I4BPT2</accession>
<reference evidence="2 3" key="1">
    <citation type="submission" date="2016-10" db="EMBL/GenBank/DDBJ databases">
        <authorList>
            <person name="de Groot N.N."/>
        </authorList>
    </citation>
    <scope>NUCLEOTIDE SEQUENCE [LARGE SCALE GENOMIC DNA]</scope>
    <source>
        <strain evidence="2 3">DSM 45317</strain>
    </source>
</reference>
<dbReference type="InParanoid" id="A0A1I4BPT2"/>
<proteinExistence type="predicted"/>
<organism evidence="2 3">
    <name type="scientific">Geodermatophilus ruber</name>
    <dbReference type="NCBI Taxonomy" id="504800"/>
    <lineage>
        <taxon>Bacteria</taxon>
        <taxon>Bacillati</taxon>
        <taxon>Actinomycetota</taxon>
        <taxon>Actinomycetes</taxon>
        <taxon>Geodermatophilales</taxon>
        <taxon>Geodermatophilaceae</taxon>
        <taxon>Geodermatophilus</taxon>
    </lineage>
</organism>
<sequence length="48" mass="5428">METQTTEASLAVRGPLTEEEQQRVDAWPEGTVTEEVAGELRRRRRGNS</sequence>
<dbReference type="Proteomes" id="UP000199152">
    <property type="component" value="Unassembled WGS sequence"/>
</dbReference>
<dbReference type="STRING" id="504800.SAMN04488085_103133"/>
<dbReference type="AlphaFoldDB" id="A0A1I4BPT2"/>
<gene>
    <name evidence="2" type="ORF">SAMN04488085_103133</name>
</gene>
<keyword evidence="3" id="KW-1185">Reference proteome</keyword>
<evidence type="ECO:0000313" key="3">
    <source>
        <dbReference type="Proteomes" id="UP000199152"/>
    </source>
</evidence>
<protein>
    <submittedName>
        <fullName evidence="2">Uncharacterized protein</fullName>
    </submittedName>
</protein>
<dbReference type="RefSeq" id="WP_177212661.1">
    <property type="nucleotide sequence ID" value="NZ_FOSW01000003.1"/>
</dbReference>
<dbReference type="EMBL" id="FOSW01000003">
    <property type="protein sequence ID" value="SFK70420.1"/>
    <property type="molecule type" value="Genomic_DNA"/>
</dbReference>